<evidence type="ECO:0000259" key="10">
    <source>
        <dbReference type="Pfam" id="PF00082"/>
    </source>
</evidence>
<dbReference type="InterPro" id="IPR015500">
    <property type="entry name" value="Peptidase_S8_subtilisin-rel"/>
</dbReference>
<keyword evidence="2 6" id="KW-0645">Protease</keyword>
<evidence type="ECO:0000256" key="7">
    <source>
        <dbReference type="RuleBase" id="RU003355"/>
    </source>
</evidence>
<feature type="domain" description="Peptidase S8/S53" evidence="10">
    <location>
        <begin position="209"/>
        <end position="460"/>
    </location>
</feature>
<dbReference type="InterPro" id="IPR051048">
    <property type="entry name" value="Peptidase_S8/S53_subtilisin"/>
</dbReference>
<dbReference type="PROSITE" id="PS00136">
    <property type="entry name" value="SUBTILASE_ASP"/>
    <property type="match status" value="1"/>
</dbReference>
<evidence type="ECO:0000256" key="2">
    <source>
        <dbReference type="ARBA" id="ARBA00022670"/>
    </source>
</evidence>
<comment type="caution">
    <text evidence="11">The sequence shown here is derived from an EMBL/GenBank/DDBJ whole genome shotgun (WGS) entry which is preliminary data.</text>
</comment>
<feature type="active site" description="Charge relay system" evidence="5 6">
    <location>
        <position position="427"/>
    </location>
</feature>
<dbReference type="Pfam" id="PF00082">
    <property type="entry name" value="Peptidase_S8"/>
    <property type="match status" value="1"/>
</dbReference>
<feature type="region of interest" description="Disordered" evidence="8">
    <location>
        <begin position="800"/>
        <end position="820"/>
    </location>
</feature>
<feature type="chain" id="PRO_5039180419" evidence="9">
    <location>
        <begin position="18"/>
        <end position="1098"/>
    </location>
</feature>
<dbReference type="GO" id="GO:0004252">
    <property type="term" value="F:serine-type endopeptidase activity"/>
    <property type="evidence" value="ECO:0007669"/>
    <property type="project" value="UniProtKB-UniRule"/>
</dbReference>
<dbReference type="AlphaFoldDB" id="A0A2T0LUN4"/>
<dbReference type="PROSITE" id="PS00138">
    <property type="entry name" value="SUBTILASE_SER"/>
    <property type="match status" value="1"/>
</dbReference>
<evidence type="ECO:0000256" key="1">
    <source>
        <dbReference type="ARBA" id="ARBA00011073"/>
    </source>
</evidence>
<dbReference type="Proteomes" id="UP000238362">
    <property type="component" value="Unassembled WGS sequence"/>
</dbReference>
<feature type="active site" description="Charge relay system" evidence="5 6">
    <location>
        <position position="250"/>
    </location>
</feature>
<feature type="compositionally biased region" description="Low complexity" evidence="8">
    <location>
        <begin position="800"/>
        <end position="814"/>
    </location>
</feature>
<dbReference type="InterPro" id="IPR023828">
    <property type="entry name" value="Peptidase_S8_Ser-AS"/>
</dbReference>
<keyword evidence="9" id="KW-0732">Signal</keyword>
<dbReference type="PROSITE" id="PS51892">
    <property type="entry name" value="SUBTILASE"/>
    <property type="match status" value="1"/>
</dbReference>
<keyword evidence="4 6" id="KW-0720">Serine protease</keyword>
<evidence type="ECO:0000256" key="9">
    <source>
        <dbReference type="SAM" id="SignalP"/>
    </source>
</evidence>
<evidence type="ECO:0000256" key="6">
    <source>
        <dbReference type="PROSITE-ProRule" id="PRU01240"/>
    </source>
</evidence>
<dbReference type="InterPro" id="IPR022398">
    <property type="entry name" value="Peptidase_S8_His-AS"/>
</dbReference>
<proteinExistence type="inferred from homology"/>
<feature type="region of interest" description="Disordered" evidence="8">
    <location>
        <begin position="13"/>
        <end position="36"/>
    </location>
</feature>
<evidence type="ECO:0000256" key="5">
    <source>
        <dbReference type="PIRSR" id="PIRSR615500-1"/>
    </source>
</evidence>
<evidence type="ECO:0000313" key="12">
    <source>
        <dbReference type="Proteomes" id="UP000238362"/>
    </source>
</evidence>
<dbReference type="CDD" id="cd07487">
    <property type="entry name" value="Peptidases_S8_1"/>
    <property type="match status" value="1"/>
</dbReference>
<dbReference type="PANTHER" id="PTHR43399:SF4">
    <property type="entry name" value="CELL WALL-ASSOCIATED PROTEASE"/>
    <property type="match status" value="1"/>
</dbReference>
<feature type="signal peptide" evidence="9">
    <location>
        <begin position="1"/>
        <end position="17"/>
    </location>
</feature>
<evidence type="ECO:0000256" key="3">
    <source>
        <dbReference type="ARBA" id="ARBA00022801"/>
    </source>
</evidence>
<dbReference type="PRINTS" id="PR00723">
    <property type="entry name" value="SUBTILISIN"/>
</dbReference>
<evidence type="ECO:0000256" key="8">
    <source>
        <dbReference type="SAM" id="MobiDB-lite"/>
    </source>
</evidence>
<accession>A0A2T0LUN4</accession>
<dbReference type="PANTHER" id="PTHR43399">
    <property type="entry name" value="SUBTILISIN-RELATED"/>
    <property type="match status" value="1"/>
</dbReference>
<dbReference type="OrthoDB" id="9795680at2"/>
<dbReference type="SUPFAM" id="SSF52743">
    <property type="entry name" value="Subtilisin-like"/>
    <property type="match status" value="1"/>
</dbReference>
<feature type="active site" description="Charge relay system" evidence="5 6">
    <location>
        <position position="218"/>
    </location>
</feature>
<keyword evidence="3 6" id="KW-0378">Hydrolase</keyword>
<sequence>MLAALVLVAAGSPAATAQGGDQPPAPGTERRAEQHSVTLLTGDRVVTGAEGRRVVRIVPAEGRSDLTFSTYRKEGHQYVVPSDAGTRIAAGVLDEKLFDVTELVRSGFDDAHRATLPLLVTFSGETGPAALENAPGATVGRSLASIDGVAVAADKSSVNRLWTGITTDDARALAGGLEKVWLDARYHAALDQSVPQIGAPEVWDSGYTGEGTTIAVLDSGVDESHPDLAGRQLAQRNFSQSPTIDDRHGHGTHVASIALGSGAASDGTYTGVAHGAEYLDGKVLNDDGNGLLSGIIAGMEWASAERGADIVNMSITSYNAPGVQPMEEAVNTLSADHGTLFVVAAGNEGPGPASIRSPGSARAALTVGAVNDDDELARFSSRGPLPSRRTLKPDLTAPGVAIMAALSSDAPGGDPGEENYSLRSGTSMATPHVAGTAALALQQHPDFSHDQLKRLLTGSTVPSAGLTVFQQGSGRVDAARAATQPLLPGSEEIDFGVQRWPHAGEEPARRTLSYTNMTDSDVTVEFRAEARGPDGEPAPGGLFTTSAPRLTVPAGETAAVTVLGDVTAVDAPGYYTGTIVADTGESTVRTPVAVYREQESYDLTLRHLGADGEPTTHHRTEIVDVDSGEVYSPEGANGTATVRLPVGEYVLHSNITGRTGEPPNEYLLAYPHLTFDGAQTVTLDARRAEPVRVSPPNPEATAVFGEVQYVRTDVDMDIPFGVVTYGGPLDRIHTAHLGPRLSRDQLRSLVNTQWTASSGDEFYGLAWYRYGQVPTGFTRDVGRRDVAKVRVRYGAPEEGVAHAAGAAPSPHGTAGRQGGSTLVDISVPATRTEFYNSGEGTVDWNRYLHMEEVGSPLPLPLGHLYAPPRQYQPPRQYRESFNHAVFSPVLPRTSQPDRWVVRDGNTITIDAPLFGDGAGNWGRSATVPSAYTRLFQGRVLIGQEDDPGRGTFTVPPDEADYRLTTEARRVPAFGLSTRVAATWTFRSARTDEPTRLPLSTVRYFAPLDDRGTAPAGVPFLVPVALQKQASPRLSPAHRLSAEVSYDSGESWSSARVIGNSLLVLRHPEDADTVSLRVSAADADGNTVEETIIDAYRLR</sequence>
<name>A0A2T0LUN4_9PSEU</name>
<dbReference type="InterPro" id="IPR036852">
    <property type="entry name" value="Peptidase_S8/S53_dom_sf"/>
</dbReference>
<evidence type="ECO:0000313" key="11">
    <source>
        <dbReference type="EMBL" id="PRX47534.1"/>
    </source>
</evidence>
<reference evidence="11 12" key="1">
    <citation type="submission" date="2018-03" db="EMBL/GenBank/DDBJ databases">
        <title>Genomic Encyclopedia of Type Strains, Phase III (KMG-III): the genomes of soil and plant-associated and newly described type strains.</title>
        <authorList>
            <person name="Whitman W."/>
        </authorList>
    </citation>
    <scope>NUCLEOTIDE SEQUENCE [LARGE SCALE GENOMIC DNA]</scope>
    <source>
        <strain evidence="11 12">CGMCC 4.7125</strain>
    </source>
</reference>
<dbReference type="RefSeq" id="WP_106179039.1">
    <property type="nucleotide sequence ID" value="NZ_PVNH01000005.1"/>
</dbReference>
<gene>
    <name evidence="11" type="ORF">B0I33_105112</name>
</gene>
<dbReference type="InterPro" id="IPR000209">
    <property type="entry name" value="Peptidase_S8/S53_dom"/>
</dbReference>
<dbReference type="Gene3D" id="3.40.50.200">
    <property type="entry name" value="Peptidase S8/S53 domain"/>
    <property type="match status" value="1"/>
</dbReference>
<dbReference type="PROSITE" id="PS00137">
    <property type="entry name" value="SUBTILASE_HIS"/>
    <property type="match status" value="1"/>
</dbReference>
<organism evidence="11 12">
    <name type="scientific">Prauserella shujinwangii</name>
    <dbReference type="NCBI Taxonomy" id="1453103"/>
    <lineage>
        <taxon>Bacteria</taxon>
        <taxon>Bacillati</taxon>
        <taxon>Actinomycetota</taxon>
        <taxon>Actinomycetes</taxon>
        <taxon>Pseudonocardiales</taxon>
        <taxon>Pseudonocardiaceae</taxon>
        <taxon>Prauserella</taxon>
    </lineage>
</organism>
<comment type="similarity">
    <text evidence="1 6 7">Belongs to the peptidase S8 family.</text>
</comment>
<dbReference type="InterPro" id="IPR023827">
    <property type="entry name" value="Peptidase_S8_Asp-AS"/>
</dbReference>
<protein>
    <submittedName>
        <fullName evidence="11">Subtilase family protein</fullName>
    </submittedName>
</protein>
<keyword evidence="12" id="KW-1185">Reference proteome</keyword>
<dbReference type="EMBL" id="PVNH01000005">
    <property type="protein sequence ID" value="PRX47534.1"/>
    <property type="molecule type" value="Genomic_DNA"/>
</dbReference>
<dbReference type="GO" id="GO:0006508">
    <property type="term" value="P:proteolysis"/>
    <property type="evidence" value="ECO:0007669"/>
    <property type="project" value="UniProtKB-KW"/>
</dbReference>
<evidence type="ECO:0000256" key="4">
    <source>
        <dbReference type="ARBA" id="ARBA00022825"/>
    </source>
</evidence>